<keyword evidence="2 6" id="KW-0597">Phosphoprotein</keyword>
<keyword evidence="3" id="KW-0805">Transcription regulation</keyword>
<evidence type="ECO:0000256" key="5">
    <source>
        <dbReference type="ARBA" id="ARBA00023163"/>
    </source>
</evidence>
<keyword evidence="4" id="KW-0238">DNA-binding</keyword>
<dbReference type="PROSITE" id="PS50043">
    <property type="entry name" value="HTH_LUXR_2"/>
    <property type="match status" value="1"/>
</dbReference>
<dbReference type="EMBL" id="BAAADO010000003">
    <property type="protein sequence ID" value="GAA0490861.1"/>
    <property type="molecule type" value="Genomic_DNA"/>
</dbReference>
<dbReference type="InterPro" id="IPR058245">
    <property type="entry name" value="NreC/VraR/RcsB-like_REC"/>
</dbReference>
<dbReference type="InterPro" id="IPR016032">
    <property type="entry name" value="Sig_transdc_resp-reg_C-effctor"/>
</dbReference>
<dbReference type="PROSITE" id="PS00622">
    <property type="entry name" value="HTH_LUXR_1"/>
    <property type="match status" value="1"/>
</dbReference>
<feature type="domain" description="HTH luxR-type" evidence="7">
    <location>
        <begin position="144"/>
        <end position="209"/>
    </location>
</feature>
<keyword evidence="10" id="KW-1185">Reference proteome</keyword>
<dbReference type="PRINTS" id="PR00038">
    <property type="entry name" value="HTHLUXR"/>
</dbReference>
<comment type="subcellular location">
    <subcellularLocation>
        <location evidence="1">Cytoplasm</location>
    </subcellularLocation>
</comment>
<evidence type="ECO:0000256" key="4">
    <source>
        <dbReference type="ARBA" id="ARBA00023125"/>
    </source>
</evidence>
<organism evidence="9 10">
    <name type="scientific">Salinibacillus aidingensis</name>
    <dbReference type="NCBI Taxonomy" id="237684"/>
    <lineage>
        <taxon>Bacteria</taxon>
        <taxon>Bacillati</taxon>
        <taxon>Bacillota</taxon>
        <taxon>Bacilli</taxon>
        <taxon>Bacillales</taxon>
        <taxon>Bacillaceae</taxon>
        <taxon>Salinibacillus</taxon>
    </lineage>
</organism>
<dbReference type="PROSITE" id="PS50110">
    <property type="entry name" value="RESPONSE_REGULATORY"/>
    <property type="match status" value="1"/>
</dbReference>
<accession>A0ABP3L2Z6</accession>
<evidence type="ECO:0000256" key="2">
    <source>
        <dbReference type="ARBA" id="ARBA00022553"/>
    </source>
</evidence>
<reference evidence="10" key="1">
    <citation type="journal article" date="2019" name="Int. J. Syst. Evol. Microbiol.">
        <title>The Global Catalogue of Microorganisms (GCM) 10K type strain sequencing project: providing services to taxonomists for standard genome sequencing and annotation.</title>
        <authorList>
            <consortium name="The Broad Institute Genomics Platform"/>
            <consortium name="The Broad Institute Genome Sequencing Center for Infectious Disease"/>
            <person name="Wu L."/>
            <person name="Ma J."/>
        </authorList>
    </citation>
    <scope>NUCLEOTIDE SEQUENCE [LARGE SCALE GENOMIC DNA]</scope>
    <source>
        <strain evidence="10">JCM 12389</strain>
    </source>
</reference>
<evidence type="ECO:0000313" key="9">
    <source>
        <dbReference type="EMBL" id="GAA0490861.1"/>
    </source>
</evidence>
<evidence type="ECO:0000256" key="3">
    <source>
        <dbReference type="ARBA" id="ARBA00023015"/>
    </source>
</evidence>
<gene>
    <name evidence="9" type="ORF">GCM10008986_16130</name>
</gene>
<dbReference type="Pfam" id="PF00072">
    <property type="entry name" value="Response_reg"/>
    <property type="match status" value="1"/>
</dbReference>
<dbReference type="SMART" id="SM00448">
    <property type="entry name" value="REC"/>
    <property type="match status" value="1"/>
</dbReference>
<sequence length="213" mass="23647">MKNQIKVLIVDDHEVVRKGISTYLMTDDDIAVTGEATSGNEGCALAKKEPPDVVLMDLIMNDGNGIEATREIMSFHPECKIIILTSYYDDEKVFPALKAGAFSYMLKTSSAEEIVDAIKKAYKGENVIEAKIAGKMMNRFRASHSLPHEELTEREKEVLICIGQGLTNQEISEQLFIGIKTVKTHVSNVLSKLEVQDRTQAAVYAHKNGLMND</sequence>
<dbReference type="PANTHER" id="PTHR43214">
    <property type="entry name" value="TWO-COMPONENT RESPONSE REGULATOR"/>
    <property type="match status" value="1"/>
</dbReference>
<evidence type="ECO:0000256" key="1">
    <source>
        <dbReference type="ARBA" id="ARBA00004496"/>
    </source>
</evidence>
<dbReference type="CDD" id="cd06170">
    <property type="entry name" value="LuxR_C_like"/>
    <property type="match status" value="1"/>
</dbReference>
<dbReference type="CDD" id="cd17535">
    <property type="entry name" value="REC_NarL-like"/>
    <property type="match status" value="1"/>
</dbReference>
<dbReference type="SUPFAM" id="SSF52172">
    <property type="entry name" value="CheY-like"/>
    <property type="match status" value="1"/>
</dbReference>
<evidence type="ECO:0000313" key="10">
    <source>
        <dbReference type="Proteomes" id="UP001500880"/>
    </source>
</evidence>
<dbReference type="InterPro" id="IPR039420">
    <property type="entry name" value="WalR-like"/>
</dbReference>
<comment type="caution">
    <text evidence="9">The sequence shown here is derived from an EMBL/GenBank/DDBJ whole genome shotgun (WGS) entry which is preliminary data.</text>
</comment>
<name>A0ABP3L2Z6_9BACI</name>
<dbReference type="InterPro" id="IPR011006">
    <property type="entry name" value="CheY-like_superfamily"/>
</dbReference>
<evidence type="ECO:0000259" key="8">
    <source>
        <dbReference type="PROSITE" id="PS50110"/>
    </source>
</evidence>
<evidence type="ECO:0000259" key="7">
    <source>
        <dbReference type="PROSITE" id="PS50043"/>
    </source>
</evidence>
<dbReference type="SUPFAM" id="SSF46894">
    <property type="entry name" value="C-terminal effector domain of the bipartite response regulators"/>
    <property type="match status" value="1"/>
</dbReference>
<dbReference type="RefSeq" id="WP_343839628.1">
    <property type="nucleotide sequence ID" value="NZ_BAAADO010000003.1"/>
</dbReference>
<dbReference type="InterPro" id="IPR001789">
    <property type="entry name" value="Sig_transdc_resp-reg_receiver"/>
</dbReference>
<keyword evidence="5" id="KW-0804">Transcription</keyword>
<proteinExistence type="predicted"/>
<protein>
    <submittedName>
        <fullName evidence="9">Response regulator transcription factor</fullName>
    </submittedName>
</protein>
<feature type="modified residue" description="4-aspartylphosphate" evidence="6">
    <location>
        <position position="57"/>
    </location>
</feature>
<dbReference type="Gene3D" id="3.40.50.2300">
    <property type="match status" value="1"/>
</dbReference>
<dbReference type="SMART" id="SM00421">
    <property type="entry name" value="HTH_LUXR"/>
    <property type="match status" value="1"/>
</dbReference>
<dbReference type="InterPro" id="IPR000792">
    <property type="entry name" value="Tscrpt_reg_LuxR_C"/>
</dbReference>
<feature type="domain" description="Response regulatory" evidence="8">
    <location>
        <begin position="6"/>
        <end position="122"/>
    </location>
</feature>
<dbReference type="Proteomes" id="UP001500880">
    <property type="component" value="Unassembled WGS sequence"/>
</dbReference>
<evidence type="ECO:0000256" key="6">
    <source>
        <dbReference type="PROSITE-ProRule" id="PRU00169"/>
    </source>
</evidence>
<dbReference type="PANTHER" id="PTHR43214:SF37">
    <property type="entry name" value="TRANSCRIPTIONAL REGULATORY PROTEIN YDFI"/>
    <property type="match status" value="1"/>
</dbReference>
<dbReference type="Pfam" id="PF00196">
    <property type="entry name" value="GerE"/>
    <property type="match status" value="1"/>
</dbReference>